<dbReference type="STRING" id="1265818.MAQA_06103"/>
<dbReference type="Gene3D" id="2.40.33.20">
    <property type="entry name" value="PK beta-barrel domain-like"/>
    <property type="match status" value="1"/>
</dbReference>
<evidence type="ECO:0000313" key="2">
    <source>
        <dbReference type="EMBL" id="EUJ19723.1"/>
    </source>
</evidence>
<dbReference type="SUPFAM" id="SSF50800">
    <property type="entry name" value="PK beta-barrel domain-like"/>
    <property type="match status" value="1"/>
</dbReference>
<dbReference type="EMBL" id="AOCG01000006">
    <property type="protein sequence ID" value="EUJ19723.1"/>
    <property type="molecule type" value="Genomic_DNA"/>
</dbReference>
<protein>
    <submittedName>
        <fullName evidence="2">MOSC domain-containing protein-containing protein</fullName>
    </submittedName>
</protein>
<name>W7BIZ1_9LIST</name>
<comment type="caution">
    <text evidence="2">The sequence shown here is derived from an EMBL/GenBank/DDBJ whole genome shotgun (WGS) entry which is preliminary data.</text>
</comment>
<evidence type="ECO:0000259" key="1">
    <source>
        <dbReference type="PROSITE" id="PS51340"/>
    </source>
</evidence>
<dbReference type="GO" id="GO:0030170">
    <property type="term" value="F:pyridoxal phosphate binding"/>
    <property type="evidence" value="ECO:0007669"/>
    <property type="project" value="InterPro"/>
</dbReference>
<keyword evidence="3" id="KW-1185">Reference proteome</keyword>
<dbReference type="AlphaFoldDB" id="W7BIZ1"/>
<dbReference type="InterPro" id="IPR005302">
    <property type="entry name" value="MoCF_Sase_C"/>
</dbReference>
<dbReference type="InterPro" id="IPR011037">
    <property type="entry name" value="Pyrv_Knase-like_insert_dom_sf"/>
</dbReference>
<feature type="domain" description="MOSC" evidence="1">
    <location>
        <begin position="49"/>
        <end position="183"/>
    </location>
</feature>
<dbReference type="GO" id="GO:0003824">
    <property type="term" value="F:catalytic activity"/>
    <property type="evidence" value="ECO:0007669"/>
    <property type="project" value="InterPro"/>
</dbReference>
<dbReference type="Proteomes" id="UP000019246">
    <property type="component" value="Unassembled WGS sequence"/>
</dbReference>
<dbReference type="PATRIC" id="fig|1265818.5.peg.1218"/>
<gene>
    <name evidence="2" type="ORF">MAQA_06103</name>
</gene>
<sequence>MDFKEKGSAVADPFLEGVCLMGQVLGLAVGKPKEMDIGRNKTMMTGIGKEQVEGAMLRFAGFDGDASFDLKHHGGLDRSVCIFPKEHYSYFEEKFNRILLPGAFGENLTVSGLLEQDVAIGDVFQVGEVRIQVSEARNPCATIGKYHFMPALFKEVRSTSRTGFLCRTISEGKIQKGDEIVRVRREVDPISVAFCNEKVLHRMGKREELERISQIEPLAARYRDEVLEKLRKMG</sequence>
<dbReference type="Pfam" id="PF03473">
    <property type="entry name" value="MOSC"/>
    <property type="match status" value="1"/>
</dbReference>
<evidence type="ECO:0000313" key="3">
    <source>
        <dbReference type="Proteomes" id="UP000019246"/>
    </source>
</evidence>
<proteinExistence type="predicted"/>
<dbReference type="GO" id="GO:0030151">
    <property type="term" value="F:molybdenum ion binding"/>
    <property type="evidence" value="ECO:0007669"/>
    <property type="project" value="InterPro"/>
</dbReference>
<dbReference type="PANTHER" id="PTHR30212">
    <property type="entry name" value="PROTEIN YIIM"/>
    <property type="match status" value="1"/>
</dbReference>
<accession>W7BIZ1</accession>
<dbReference type="PROSITE" id="PS51340">
    <property type="entry name" value="MOSC"/>
    <property type="match status" value="1"/>
</dbReference>
<reference evidence="2 3" key="1">
    <citation type="journal article" date="2014" name="Int. J. Syst. Evol. Microbiol.">
        <title>Listeria floridensis sp. nov., Listeria aquatica sp. nov., Listeria cornellensis sp. nov., Listeria riparia sp. nov. and Listeria grandensis sp. nov., from agricultural and natural environments.</title>
        <authorList>
            <person name="den Bakker H.C."/>
            <person name="Warchocki S."/>
            <person name="Wright E.M."/>
            <person name="Allred A.F."/>
            <person name="Ahlstrom C."/>
            <person name="Manuel C.S."/>
            <person name="Stasiewicz M.J."/>
            <person name="Burrell A."/>
            <person name="Roof S."/>
            <person name="Strawn L."/>
            <person name="Fortes E.D."/>
            <person name="Nightingale K.K."/>
            <person name="Kephart D."/>
            <person name="Wiedmann M."/>
        </authorList>
    </citation>
    <scope>NUCLEOTIDE SEQUENCE [LARGE SCALE GENOMIC DNA]</scope>
    <source>
        <strain evidence="2 3">FSL S10-1188</strain>
    </source>
</reference>
<organism evidence="2 3">
    <name type="scientific">Listeria aquatica FSL S10-1188</name>
    <dbReference type="NCBI Taxonomy" id="1265818"/>
    <lineage>
        <taxon>Bacteria</taxon>
        <taxon>Bacillati</taxon>
        <taxon>Bacillota</taxon>
        <taxon>Bacilli</taxon>
        <taxon>Bacillales</taxon>
        <taxon>Listeriaceae</taxon>
        <taxon>Listeria</taxon>
    </lineage>
</organism>
<dbReference type="PANTHER" id="PTHR30212:SF2">
    <property type="entry name" value="PROTEIN YIIM"/>
    <property type="match status" value="1"/>
</dbReference>
<dbReference type="InterPro" id="IPR052353">
    <property type="entry name" value="Benzoxazolinone_Detox_Enz"/>
</dbReference>